<keyword evidence="1" id="KW-1133">Transmembrane helix</keyword>
<dbReference type="EC" id="2.3.1.-" evidence="4"/>
<dbReference type="Pfam" id="PF19040">
    <property type="entry name" value="SGNH"/>
    <property type="match status" value="1"/>
</dbReference>
<comment type="caution">
    <text evidence="4">The sequence shown here is derived from an EMBL/GenBank/DDBJ whole genome shotgun (WGS) entry which is preliminary data.</text>
</comment>
<feature type="transmembrane region" description="Helical" evidence="1">
    <location>
        <begin position="307"/>
        <end position="326"/>
    </location>
</feature>
<evidence type="ECO:0000256" key="1">
    <source>
        <dbReference type="SAM" id="Phobius"/>
    </source>
</evidence>
<dbReference type="EMBL" id="JAZHOF010000011">
    <property type="protein sequence ID" value="MEJ8574361.1"/>
    <property type="molecule type" value="Genomic_DNA"/>
</dbReference>
<dbReference type="GO" id="GO:0009103">
    <property type="term" value="P:lipopolysaccharide biosynthetic process"/>
    <property type="evidence" value="ECO:0007669"/>
    <property type="project" value="TreeGrafter"/>
</dbReference>
<dbReference type="SUPFAM" id="SSF52266">
    <property type="entry name" value="SGNH hydrolase"/>
    <property type="match status" value="1"/>
</dbReference>
<organism evidence="4 5">
    <name type="scientific">Microbaculum marinum</name>
    <dbReference type="NCBI Taxonomy" id="1764581"/>
    <lineage>
        <taxon>Bacteria</taxon>
        <taxon>Pseudomonadati</taxon>
        <taxon>Pseudomonadota</taxon>
        <taxon>Alphaproteobacteria</taxon>
        <taxon>Hyphomicrobiales</taxon>
        <taxon>Tepidamorphaceae</taxon>
        <taxon>Microbaculum</taxon>
    </lineage>
</organism>
<dbReference type="AlphaFoldDB" id="A0AAW9S3I8"/>
<dbReference type="PANTHER" id="PTHR23028">
    <property type="entry name" value="ACETYLTRANSFERASE"/>
    <property type="match status" value="1"/>
</dbReference>
<keyword evidence="4" id="KW-0808">Transferase</keyword>
<feature type="transmembrane region" description="Helical" evidence="1">
    <location>
        <begin position="276"/>
        <end position="301"/>
    </location>
</feature>
<feature type="domain" description="SGNH" evidence="3">
    <location>
        <begin position="403"/>
        <end position="615"/>
    </location>
</feature>
<evidence type="ECO:0000259" key="3">
    <source>
        <dbReference type="Pfam" id="PF19040"/>
    </source>
</evidence>
<evidence type="ECO:0000259" key="2">
    <source>
        <dbReference type="Pfam" id="PF01757"/>
    </source>
</evidence>
<feature type="transmembrane region" description="Helical" evidence="1">
    <location>
        <begin position="7"/>
        <end position="25"/>
    </location>
</feature>
<reference evidence="4 5" key="1">
    <citation type="submission" date="2024-02" db="EMBL/GenBank/DDBJ databases">
        <title>Genome analysis and characterization of Microbaculum marinisediminis sp. nov., isolated from marine sediment.</title>
        <authorList>
            <person name="Du Z.-J."/>
            <person name="Ye Y.-Q."/>
            <person name="Zhang Z.-R."/>
            <person name="Yuan S.-M."/>
            <person name="Zhang X.-Y."/>
        </authorList>
    </citation>
    <scope>NUCLEOTIDE SEQUENCE [LARGE SCALE GENOMIC DNA]</scope>
    <source>
        <strain evidence="4 5">SDUM1044001</strain>
    </source>
</reference>
<protein>
    <submittedName>
        <fullName evidence="4">Acyltransferase family protein</fullName>
        <ecNumber evidence="4">2.3.1.-</ecNumber>
    </submittedName>
</protein>
<feature type="domain" description="Acyltransferase 3" evidence="2">
    <location>
        <begin position="5"/>
        <end position="327"/>
    </location>
</feature>
<dbReference type="RefSeq" id="WP_340332058.1">
    <property type="nucleotide sequence ID" value="NZ_JAZHOF010000011.1"/>
</dbReference>
<keyword evidence="5" id="KW-1185">Reference proteome</keyword>
<sequence>MEYRAEIDGLRAVAVLSVVFFHLGWNAFPGGFVGVDVFFVISGYLITKRIVGDLDAGRFTFRRFYMARVRRILPAMLATVALVFVAATILFSPTLLAETGQASIATVLSAYNILLFLQVSYFDTEALFKPLLHMWSLGVEEQFYLVWPALLLAWAAVPSRSLRLAAIGILAIASVAASQWAVEWSPSAAYYLTPFRVHEFLVGAVLVRTNAGLSLPAAMRDGMTAAGVGLIAYAVVVYSEATPFPGVAALVPCLGAGLVIFAGRSRVASLLLCNRAMVGVGLISYSLYLVHWPVIVFYRYAAVTEGGTAIDIILIASMILLAVLMYRYVETPFRVPAKAGLSSRTVLAACCGAAVAISATAAAAVTEEGWPSRMAPEVAQMVANIKRSRAETWDYVSEPDSPGQQPFDRGGVKVLILGDSHSKDLFNAVYLNPGMWGDMQFRRLSLPPNCLGLMKKGDAFEPRTKDEKDCVERIAAVRESSQYKKADAIIGVMRWYPIALRNLDAFKEFAGRHGARLALTTRKIEFADVPELVSRMGGIDRAESILRSTVVDKWRLSNKLLTRQAGEQGIPILDLYPVSCPGEHCPLETPDHQLAYLDGHHWSLEGARYFGRMMAEAGFFDGLRDPAAEEGAGRNLSSRGADGATF</sequence>
<dbReference type="InterPro" id="IPR002656">
    <property type="entry name" value="Acyl_transf_3_dom"/>
</dbReference>
<feature type="transmembrane region" description="Helical" evidence="1">
    <location>
        <begin position="72"/>
        <end position="91"/>
    </location>
</feature>
<evidence type="ECO:0000313" key="4">
    <source>
        <dbReference type="EMBL" id="MEJ8574361.1"/>
    </source>
</evidence>
<keyword evidence="1" id="KW-0472">Membrane</keyword>
<evidence type="ECO:0000313" key="5">
    <source>
        <dbReference type="Proteomes" id="UP001378188"/>
    </source>
</evidence>
<dbReference type="InterPro" id="IPR043968">
    <property type="entry name" value="SGNH"/>
</dbReference>
<keyword evidence="1" id="KW-0812">Transmembrane</keyword>
<dbReference type="GO" id="GO:0016747">
    <property type="term" value="F:acyltransferase activity, transferring groups other than amino-acyl groups"/>
    <property type="evidence" value="ECO:0007669"/>
    <property type="project" value="InterPro"/>
</dbReference>
<feature type="transmembrane region" description="Helical" evidence="1">
    <location>
        <begin position="244"/>
        <end position="264"/>
    </location>
</feature>
<dbReference type="PANTHER" id="PTHR23028:SF53">
    <property type="entry name" value="ACYL_TRANSF_3 DOMAIN-CONTAINING PROTEIN"/>
    <property type="match status" value="1"/>
</dbReference>
<proteinExistence type="predicted"/>
<dbReference type="InterPro" id="IPR050879">
    <property type="entry name" value="Acyltransferase_3"/>
</dbReference>
<keyword evidence="4" id="KW-0012">Acyltransferase</keyword>
<feature type="transmembrane region" description="Helical" evidence="1">
    <location>
        <begin position="142"/>
        <end position="157"/>
    </location>
</feature>
<dbReference type="GO" id="GO:0016020">
    <property type="term" value="C:membrane"/>
    <property type="evidence" value="ECO:0007669"/>
    <property type="project" value="TreeGrafter"/>
</dbReference>
<feature type="transmembrane region" description="Helical" evidence="1">
    <location>
        <begin position="346"/>
        <end position="365"/>
    </location>
</feature>
<gene>
    <name evidence="4" type="ORF">V3328_22960</name>
</gene>
<dbReference type="Proteomes" id="UP001378188">
    <property type="component" value="Unassembled WGS sequence"/>
</dbReference>
<dbReference type="Pfam" id="PF01757">
    <property type="entry name" value="Acyl_transf_3"/>
    <property type="match status" value="1"/>
</dbReference>
<feature type="transmembrane region" description="Helical" evidence="1">
    <location>
        <begin position="164"/>
        <end position="182"/>
    </location>
</feature>
<accession>A0AAW9S3I8</accession>
<name>A0AAW9S3I8_9HYPH</name>